<comment type="caution">
    <text evidence="2">The sequence shown here is derived from an EMBL/GenBank/DDBJ whole genome shotgun (WGS) entry which is preliminary data.</text>
</comment>
<feature type="region of interest" description="Disordered" evidence="1">
    <location>
        <begin position="79"/>
        <end position="109"/>
    </location>
</feature>
<proteinExistence type="predicted"/>
<feature type="compositionally biased region" description="Polar residues" evidence="1">
    <location>
        <begin position="79"/>
        <end position="88"/>
    </location>
</feature>
<keyword evidence="3" id="KW-1185">Reference proteome</keyword>
<dbReference type="EMBL" id="BGPR01000987">
    <property type="protein sequence ID" value="GBM42140.1"/>
    <property type="molecule type" value="Genomic_DNA"/>
</dbReference>
<organism evidence="2 3">
    <name type="scientific">Araneus ventricosus</name>
    <name type="common">Orbweaver spider</name>
    <name type="synonym">Epeira ventricosa</name>
    <dbReference type="NCBI Taxonomy" id="182803"/>
    <lineage>
        <taxon>Eukaryota</taxon>
        <taxon>Metazoa</taxon>
        <taxon>Ecdysozoa</taxon>
        <taxon>Arthropoda</taxon>
        <taxon>Chelicerata</taxon>
        <taxon>Arachnida</taxon>
        <taxon>Araneae</taxon>
        <taxon>Araneomorphae</taxon>
        <taxon>Entelegynae</taxon>
        <taxon>Araneoidea</taxon>
        <taxon>Araneidae</taxon>
        <taxon>Araneus</taxon>
    </lineage>
</organism>
<evidence type="ECO:0000256" key="1">
    <source>
        <dbReference type="SAM" id="MobiDB-lite"/>
    </source>
</evidence>
<evidence type="ECO:0000313" key="2">
    <source>
        <dbReference type="EMBL" id="GBM42140.1"/>
    </source>
</evidence>
<sequence length="109" mass="11987">MLEAQPDSEEAQKAKQKIVKFNDAMACAEKILAAYGECPVLNCTKHPSAKNTDNSSEVDCATLQVPENEIPVTVEKMTDCSSMHSSSEMDLESPTQATEETEQENTEKF</sequence>
<protein>
    <submittedName>
        <fullName evidence="2">Uncharacterized protein</fullName>
    </submittedName>
</protein>
<gene>
    <name evidence="2" type="ORF">AVEN_99060_1</name>
</gene>
<accession>A0A4Y2FKY3</accession>
<dbReference type="AlphaFoldDB" id="A0A4Y2FKY3"/>
<reference evidence="2 3" key="1">
    <citation type="journal article" date="2019" name="Sci. Rep.">
        <title>Orb-weaving spider Araneus ventricosus genome elucidates the spidroin gene catalogue.</title>
        <authorList>
            <person name="Kono N."/>
            <person name="Nakamura H."/>
            <person name="Ohtoshi R."/>
            <person name="Moran D.A.P."/>
            <person name="Shinohara A."/>
            <person name="Yoshida Y."/>
            <person name="Fujiwara M."/>
            <person name="Mori M."/>
            <person name="Tomita M."/>
            <person name="Arakawa K."/>
        </authorList>
    </citation>
    <scope>NUCLEOTIDE SEQUENCE [LARGE SCALE GENOMIC DNA]</scope>
</reference>
<feature type="compositionally biased region" description="Acidic residues" evidence="1">
    <location>
        <begin position="99"/>
        <end position="109"/>
    </location>
</feature>
<name>A0A4Y2FKY3_ARAVE</name>
<dbReference type="Proteomes" id="UP000499080">
    <property type="component" value="Unassembled WGS sequence"/>
</dbReference>
<evidence type="ECO:0000313" key="3">
    <source>
        <dbReference type="Proteomes" id="UP000499080"/>
    </source>
</evidence>